<proteinExistence type="predicted"/>
<organism evidence="1 2">
    <name type="scientific">Paraburkholderia solisilvae</name>
    <dbReference type="NCBI Taxonomy" id="624376"/>
    <lineage>
        <taxon>Bacteria</taxon>
        <taxon>Pseudomonadati</taxon>
        <taxon>Pseudomonadota</taxon>
        <taxon>Betaproteobacteria</taxon>
        <taxon>Burkholderiales</taxon>
        <taxon>Burkholderiaceae</taxon>
        <taxon>Paraburkholderia</taxon>
    </lineage>
</organism>
<dbReference type="EMBL" id="CADIKF010000078">
    <property type="protein sequence ID" value="CAB3771236.1"/>
    <property type="molecule type" value="Genomic_DNA"/>
</dbReference>
<accession>A0A6J5F1W1</accession>
<evidence type="ECO:0000313" key="1">
    <source>
        <dbReference type="EMBL" id="CAB3771236.1"/>
    </source>
</evidence>
<dbReference type="Proteomes" id="UP000494329">
    <property type="component" value="Unassembled WGS sequence"/>
</dbReference>
<gene>
    <name evidence="1" type="ORF">LMG29739_05986</name>
</gene>
<reference evidence="1 2" key="1">
    <citation type="submission" date="2020-04" db="EMBL/GenBank/DDBJ databases">
        <authorList>
            <person name="De Canck E."/>
        </authorList>
    </citation>
    <scope>NUCLEOTIDE SEQUENCE [LARGE SCALE GENOMIC DNA]</scope>
    <source>
        <strain evidence="1 2">LMG 29739</strain>
    </source>
</reference>
<sequence length="359" mass="38177">MRRNLSREMPRGSLPRLQLWQRGKFRLGLSRAGVAVLRTETARGAATRSGAGLFGARRAGADASAGAHARTSSSVPPNPALLVAGKPAPAFIERAWPDMSLRATPDELAAQIGDALDEAGGGALPVHVTFGDDLVRYFIVTPPPNGTRFQDLRTAAEVRFQMLYGESAAAWQLVADWQAAAPFLACAVPQRLHTALHLAARARRNCLVSTVPNFVGAWNRWRRRVGGAAWLATLHDGALTLGVVEGPARRSRLAAVRTLMLPEQAPPLAWLHEQLARTALLDNVPAPKVLHVHGPCPEIWQQQAPDAASAGSAARDASGAANHGEIAVRACIDGRAVRAASSDARLSPAAQLAWDSLAR</sequence>
<keyword evidence="2" id="KW-1185">Reference proteome</keyword>
<protein>
    <submittedName>
        <fullName evidence="1">Uncharacterized protein</fullName>
    </submittedName>
</protein>
<dbReference type="AlphaFoldDB" id="A0A6J5F1W1"/>
<name>A0A6J5F1W1_9BURK</name>
<evidence type="ECO:0000313" key="2">
    <source>
        <dbReference type="Proteomes" id="UP000494329"/>
    </source>
</evidence>